<accession>X0T0H1</accession>
<proteinExistence type="predicted"/>
<gene>
    <name evidence="1" type="ORF">S01H1_26936</name>
</gene>
<evidence type="ECO:0008006" key="2">
    <source>
        <dbReference type="Google" id="ProtNLM"/>
    </source>
</evidence>
<evidence type="ECO:0000313" key="1">
    <source>
        <dbReference type="EMBL" id="GAF86744.1"/>
    </source>
</evidence>
<dbReference type="AlphaFoldDB" id="X0T0H1"/>
<organism evidence="1">
    <name type="scientific">marine sediment metagenome</name>
    <dbReference type="NCBI Taxonomy" id="412755"/>
    <lineage>
        <taxon>unclassified sequences</taxon>
        <taxon>metagenomes</taxon>
        <taxon>ecological metagenomes</taxon>
    </lineage>
</organism>
<protein>
    <recommendedName>
        <fullName evidence="2">FlgD Ig-like domain-containing protein</fullName>
    </recommendedName>
</protein>
<dbReference type="NCBIfam" id="TIGR04183">
    <property type="entry name" value="Por_Secre_tail"/>
    <property type="match status" value="1"/>
</dbReference>
<dbReference type="EMBL" id="BARS01016366">
    <property type="protein sequence ID" value="GAF86744.1"/>
    <property type="molecule type" value="Genomic_DNA"/>
</dbReference>
<dbReference type="Gene3D" id="2.60.40.4070">
    <property type="match status" value="1"/>
</dbReference>
<dbReference type="InterPro" id="IPR026444">
    <property type="entry name" value="Secre_tail"/>
</dbReference>
<sequence length="80" mass="8890">VPFQGGIKINCVNTEGIIKAAVYNVQGKLINTLIVQPRMESKNIVWDGFNNNAKKVSNGCYVLQIQSREGNFVKSFMISN</sequence>
<name>X0T0H1_9ZZZZ</name>
<feature type="non-terminal residue" evidence="1">
    <location>
        <position position="1"/>
    </location>
</feature>
<reference evidence="1" key="1">
    <citation type="journal article" date="2014" name="Front. Microbiol.">
        <title>High frequency of phylogenetically diverse reductive dehalogenase-homologous genes in deep subseafloor sedimentary metagenomes.</title>
        <authorList>
            <person name="Kawai M."/>
            <person name="Futagami T."/>
            <person name="Toyoda A."/>
            <person name="Takaki Y."/>
            <person name="Nishi S."/>
            <person name="Hori S."/>
            <person name="Arai W."/>
            <person name="Tsubouchi T."/>
            <person name="Morono Y."/>
            <person name="Uchiyama I."/>
            <person name="Ito T."/>
            <person name="Fujiyama A."/>
            <person name="Inagaki F."/>
            <person name="Takami H."/>
        </authorList>
    </citation>
    <scope>NUCLEOTIDE SEQUENCE</scope>
    <source>
        <strain evidence="1">Expedition CK06-06</strain>
    </source>
</reference>
<comment type="caution">
    <text evidence="1">The sequence shown here is derived from an EMBL/GenBank/DDBJ whole genome shotgun (WGS) entry which is preliminary data.</text>
</comment>